<dbReference type="EMBL" id="CP002689">
    <property type="protein sequence ID" value="AEE13297.1"/>
    <property type="molecule type" value="Genomic_DNA"/>
</dbReference>
<dbReference type="KEGG" id="pah:Poras_1358"/>
<keyword evidence="1" id="KW-0732">Signal</keyword>
<organism evidence="2 3">
    <name type="scientific">Porphyromonas asaccharolytica (strain ATCC 25260 / DSM 20707 / BCRC 10618 / CCUG 7834 / JCM 6326 / LMG 13178 / VPI 4198 / B440)</name>
    <name type="common">Bacteroides asaccharolyticus</name>
    <dbReference type="NCBI Taxonomy" id="879243"/>
    <lineage>
        <taxon>Bacteria</taxon>
        <taxon>Pseudomonadati</taxon>
        <taxon>Bacteroidota</taxon>
        <taxon>Bacteroidia</taxon>
        <taxon>Bacteroidales</taxon>
        <taxon>Porphyromonadaceae</taxon>
        <taxon>Porphyromonas</taxon>
    </lineage>
</organism>
<evidence type="ECO:0000256" key="1">
    <source>
        <dbReference type="SAM" id="SignalP"/>
    </source>
</evidence>
<dbReference type="AlphaFoldDB" id="F4KMJ8"/>
<dbReference type="PROSITE" id="PS51257">
    <property type="entry name" value="PROKAR_LIPOPROTEIN"/>
    <property type="match status" value="1"/>
</dbReference>
<proteinExistence type="predicted"/>
<accession>F4KMJ8</accession>
<dbReference type="HOGENOM" id="CLU_1766320_0_0_10"/>
<dbReference type="STRING" id="879243.Poras_1358"/>
<feature type="chain" id="PRO_5003309949" description="Lipocalin-like domain-containing protein" evidence="1">
    <location>
        <begin position="27"/>
        <end position="147"/>
    </location>
</feature>
<feature type="signal peptide" evidence="1">
    <location>
        <begin position="1"/>
        <end position="26"/>
    </location>
</feature>
<evidence type="ECO:0000313" key="3">
    <source>
        <dbReference type="Proteomes" id="UP000006545"/>
    </source>
</evidence>
<dbReference type="Proteomes" id="UP000006545">
    <property type="component" value="Chromosome"/>
</dbReference>
<keyword evidence="3" id="KW-1185">Reference proteome</keyword>
<name>F4KMJ8_PORAD</name>
<sequence length="147" mass="16719">MRKEQLVRICLAMLLASATLMLSSCKKDKEPTEKDPKEALVNTRWKTDLNIPGLDIDDEDRDISGELYFTSQTKGELTMAAEGLKYTVPVSYNYDATRKAYVASITIENDTKNFIMKVNWDTNILLLYELKDGVALPMPMMGFRLVK</sequence>
<evidence type="ECO:0000313" key="2">
    <source>
        <dbReference type="EMBL" id="AEE13297.1"/>
    </source>
</evidence>
<reference evidence="3" key="1">
    <citation type="submission" date="2011-04" db="EMBL/GenBank/DDBJ databases">
        <title>The complete genome of Porphyromonas asaccharolytica DSM 20707.</title>
        <authorList>
            <person name="Lucas S."/>
            <person name="Han J."/>
            <person name="Lapidus A."/>
            <person name="Bruce D."/>
            <person name="Goodwin L."/>
            <person name="Pitluck S."/>
            <person name="Peters L."/>
            <person name="Kyrpides N."/>
            <person name="Mavromatis K."/>
            <person name="Ivanova N."/>
            <person name="Ovchinnikova G."/>
            <person name="Pagani I."/>
            <person name="Lu M."/>
            <person name="Detter J.C."/>
            <person name="Tapia R."/>
            <person name="Han C."/>
            <person name="Land M."/>
            <person name="Hauser L."/>
            <person name="Markowitz V."/>
            <person name="Cheng J.-F."/>
            <person name="Hugenholtz P."/>
            <person name="Woyke T."/>
            <person name="Wu D."/>
            <person name="Gronow S."/>
            <person name="Wellnitz S."/>
            <person name="Brambilla E."/>
            <person name="Klenk H.-P."/>
            <person name="Eisen J.A."/>
        </authorList>
    </citation>
    <scope>NUCLEOTIDE SEQUENCE [LARGE SCALE GENOMIC DNA]</scope>
    <source>
        <strain evidence="3">ATCC 25260 / DSM 20707 / VPI 4198</strain>
    </source>
</reference>
<gene>
    <name evidence="2" type="ordered locus">Poras_1358</name>
</gene>
<evidence type="ECO:0008006" key="4">
    <source>
        <dbReference type="Google" id="ProtNLM"/>
    </source>
</evidence>
<protein>
    <recommendedName>
        <fullName evidence="4">Lipocalin-like domain-containing protein</fullName>
    </recommendedName>
</protein>
<dbReference type="RefSeq" id="WP_004331124.1">
    <property type="nucleotide sequence ID" value="NC_015501.1"/>
</dbReference>